<evidence type="ECO:0000313" key="2">
    <source>
        <dbReference type="Proteomes" id="UP000499080"/>
    </source>
</evidence>
<dbReference type="Proteomes" id="UP000499080">
    <property type="component" value="Unassembled WGS sequence"/>
</dbReference>
<gene>
    <name evidence="1" type="ORF">AVEN_104316_1</name>
</gene>
<accession>A0A4Y2BX73</accession>
<name>A0A4Y2BX73_ARAVE</name>
<proteinExistence type="predicted"/>
<keyword evidence="2" id="KW-1185">Reference proteome</keyword>
<sequence>MNAVSIPASEELEVLSPSCIEIVQIAILVCSKHDMIRLQACNKLKQASKSPWDGLAASNSLQIIAKQSTNAARIGARGLPVRKLTR</sequence>
<dbReference type="AlphaFoldDB" id="A0A4Y2BX73"/>
<evidence type="ECO:0000313" key="1">
    <source>
        <dbReference type="EMBL" id="GBL96075.1"/>
    </source>
</evidence>
<protein>
    <submittedName>
        <fullName evidence="1">Uncharacterized protein</fullName>
    </submittedName>
</protein>
<organism evidence="1 2">
    <name type="scientific">Araneus ventricosus</name>
    <name type="common">Orbweaver spider</name>
    <name type="synonym">Epeira ventricosa</name>
    <dbReference type="NCBI Taxonomy" id="182803"/>
    <lineage>
        <taxon>Eukaryota</taxon>
        <taxon>Metazoa</taxon>
        <taxon>Ecdysozoa</taxon>
        <taxon>Arthropoda</taxon>
        <taxon>Chelicerata</taxon>
        <taxon>Arachnida</taxon>
        <taxon>Araneae</taxon>
        <taxon>Araneomorphae</taxon>
        <taxon>Entelegynae</taxon>
        <taxon>Araneoidea</taxon>
        <taxon>Araneidae</taxon>
        <taxon>Araneus</taxon>
    </lineage>
</organism>
<comment type="caution">
    <text evidence="1">The sequence shown here is derived from an EMBL/GenBank/DDBJ whole genome shotgun (WGS) entry which is preliminary data.</text>
</comment>
<reference evidence="1 2" key="1">
    <citation type="journal article" date="2019" name="Sci. Rep.">
        <title>Orb-weaving spider Araneus ventricosus genome elucidates the spidroin gene catalogue.</title>
        <authorList>
            <person name="Kono N."/>
            <person name="Nakamura H."/>
            <person name="Ohtoshi R."/>
            <person name="Moran D.A.P."/>
            <person name="Shinohara A."/>
            <person name="Yoshida Y."/>
            <person name="Fujiwara M."/>
            <person name="Mori M."/>
            <person name="Tomita M."/>
            <person name="Arakawa K."/>
        </authorList>
    </citation>
    <scope>NUCLEOTIDE SEQUENCE [LARGE SCALE GENOMIC DNA]</scope>
</reference>
<dbReference type="EMBL" id="BGPR01000117">
    <property type="protein sequence ID" value="GBL96075.1"/>
    <property type="molecule type" value="Genomic_DNA"/>
</dbReference>